<proteinExistence type="predicted"/>
<dbReference type="InterPro" id="IPR001251">
    <property type="entry name" value="CRAL-TRIO_dom"/>
</dbReference>
<dbReference type="Proteomes" id="UP000320333">
    <property type="component" value="Unassembled WGS sequence"/>
</dbReference>
<feature type="region of interest" description="Disordered" evidence="1">
    <location>
        <begin position="529"/>
        <end position="616"/>
    </location>
</feature>
<evidence type="ECO:0000313" key="4">
    <source>
        <dbReference type="Proteomes" id="UP000320333"/>
    </source>
</evidence>
<dbReference type="PROSITE" id="PS50191">
    <property type="entry name" value="CRAL_TRIO"/>
    <property type="match status" value="1"/>
</dbReference>
<dbReference type="EMBL" id="QEAP01000016">
    <property type="protein sequence ID" value="TPX77703.1"/>
    <property type="molecule type" value="Genomic_DNA"/>
</dbReference>
<dbReference type="PANTHER" id="PTHR46590:SF4">
    <property type="entry name" value="CRAL-TRIO DOMAIN-CONTAINING PROTEIN"/>
    <property type="match status" value="1"/>
</dbReference>
<keyword evidence="4" id="KW-1185">Reference proteome</keyword>
<dbReference type="SUPFAM" id="SSF52087">
    <property type="entry name" value="CRAL/TRIO domain"/>
    <property type="match status" value="1"/>
</dbReference>
<dbReference type="AlphaFoldDB" id="A0A507FN75"/>
<dbReference type="OrthoDB" id="75724at2759"/>
<dbReference type="PANTHER" id="PTHR46590">
    <property type="entry name" value="PHOSPHATIDYLINOSITOL TRANSFER PROTEIN CSR1-RELATED"/>
    <property type="match status" value="1"/>
</dbReference>
<comment type="caution">
    <text evidence="3">The sequence shown here is derived from an EMBL/GenBank/DDBJ whole genome shotgun (WGS) entry which is preliminary data.</text>
</comment>
<feature type="domain" description="CRAL-TRIO" evidence="2">
    <location>
        <begin position="137"/>
        <end position="332"/>
    </location>
</feature>
<evidence type="ECO:0000259" key="2">
    <source>
        <dbReference type="PROSITE" id="PS50191"/>
    </source>
</evidence>
<name>A0A507FN75_9FUNG</name>
<dbReference type="InterPro" id="IPR052432">
    <property type="entry name" value="PITP/CRAL-TRIO"/>
</dbReference>
<feature type="compositionally biased region" description="Polar residues" evidence="1">
    <location>
        <begin position="562"/>
        <end position="572"/>
    </location>
</feature>
<dbReference type="Gene3D" id="3.40.525.10">
    <property type="entry name" value="CRAL-TRIO lipid binding domain"/>
    <property type="match status" value="1"/>
</dbReference>
<accession>A0A507FN75</accession>
<dbReference type="STRING" id="246404.A0A507FN75"/>
<evidence type="ECO:0000256" key="1">
    <source>
        <dbReference type="SAM" id="MobiDB-lite"/>
    </source>
</evidence>
<gene>
    <name evidence="3" type="ORF">CcCBS67573_g01048</name>
</gene>
<dbReference type="InterPro" id="IPR036865">
    <property type="entry name" value="CRAL-TRIO_dom_sf"/>
</dbReference>
<feature type="compositionally biased region" description="Acidic residues" evidence="1">
    <location>
        <begin position="544"/>
        <end position="554"/>
    </location>
</feature>
<organism evidence="3 4">
    <name type="scientific">Chytriomyces confervae</name>
    <dbReference type="NCBI Taxonomy" id="246404"/>
    <lineage>
        <taxon>Eukaryota</taxon>
        <taxon>Fungi</taxon>
        <taxon>Fungi incertae sedis</taxon>
        <taxon>Chytridiomycota</taxon>
        <taxon>Chytridiomycota incertae sedis</taxon>
        <taxon>Chytridiomycetes</taxon>
        <taxon>Chytridiales</taxon>
        <taxon>Chytriomycetaceae</taxon>
        <taxon>Chytriomyces</taxon>
    </lineage>
</organism>
<sequence>MAVEASPPHSQDQRFGQQMEHNSGCLVSKHASQLLRIVVRLLEDLTSADGNGDGSGAGGAQGMKLPKGSLVHLAALISDPSYLYKFYFKARMNEDLTFELIKADFQWRLYKKGVSFDGLEGLSEKARYYLNCGIFRFHGQDRAGRPTLLINIAKYNAAEGKSHIAEFKECLVFVLEVARRCIYAVNDALVKSSCSKASNSSILALDEIDGVSDSSFSCNVSSQEWIVDVSKPALIHQLSVILDLEGVGLSNVNYEMMPVLFDLFKSHYPGIFGTLFVLNFGWLHSGMWSIVKTALSAEACKKLLFLTKREMSDHFDPQFLLEEHGGLQPLIELKSNSIFQKYGVDLSFSSPPSPHQTKTLELIHSKLDIPVFFPNDVSLAAAVLPQATSTPALSTSIRRPRIPSFTRMSPHLKATSVSASPFLAGTNTASEGFFTPRLPANSPMVFASPSMDVWFDAPEELESFLLSPAALLPMRPRLDYPGTRSASEGRSEDPSHSMEVWSPGMVAKLGIGEGGGGATLDILELPESAVEAGSTAGSRSTAVEEGDDEADEDEDGRHLFNGSDSAVGTPSSVFGGRLEESIGLSRDVELQRRRGSNGPSVATRRKRSSMAQRPQPDGWEDAICEGCCCCRKRGRQQHGSHSRSTMTSMLGTIKKVVVSPWTVSLGIAQFLVNHGPFGEKVCKRCQDRNGVQKRAPSAAGSTSLSVRLLAGAVLVSGMVALLRWYRVFARSPETVKAQLQSVAAMFQRSGLEQIGNWIVEHLFG</sequence>
<protein>
    <recommendedName>
        <fullName evidence="2">CRAL-TRIO domain-containing protein</fullName>
    </recommendedName>
</protein>
<dbReference type="CDD" id="cd00170">
    <property type="entry name" value="SEC14"/>
    <property type="match status" value="1"/>
</dbReference>
<reference evidence="3 4" key="1">
    <citation type="journal article" date="2019" name="Sci. Rep.">
        <title>Comparative genomics of chytrid fungi reveal insights into the obligate biotrophic and pathogenic lifestyle of Synchytrium endobioticum.</title>
        <authorList>
            <person name="van de Vossenberg B.T.L.H."/>
            <person name="Warris S."/>
            <person name="Nguyen H.D.T."/>
            <person name="van Gent-Pelzer M.P.E."/>
            <person name="Joly D.L."/>
            <person name="van de Geest H.C."/>
            <person name="Bonants P.J.M."/>
            <person name="Smith D.S."/>
            <person name="Levesque C.A."/>
            <person name="van der Lee T.A.J."/>
        </authorList>
    </citation>
    <scope>NUCLEOTIDE SEQUENCE [LARGE SCALE GENOMIC DNA]</scope>
    <source>
        <strain evidence="3 4">CBS 675.73</strain>
    </source>
</reference>
<evidence type="ECO:0000313" key="3">
    <source>
        <dbReference type="EMBL" id="TPX77703.1"/>
    </source>
</evidence>
<dbReference type="Pfam" id="PF00650">
    <property type="entry name" value="CRAL_TRIO"/>
    <property type="match status" value="1"/>
</dbReference>